<feature type="non-terminal residue" evidence="2">
    <location>
        <position position="176"/>
    </location>
</feature>
<accession>R4WEI1</accession>
<evidence type="ECO:0000256" key="1">
    <source>
        <dbReference type="SAM" id="SignalP"/>
    </source>
</evidence>
<organism evidence="2">
    <name type="scientific">Riptortus pedestris</name>
    <name type="common">Bean bug</name>
    <dbReference type="NCBI Taxonomy" id="329032"/>
    <lineage>
        <taxon>Eukaryota</taxon>
        <taxon>Metazoa</taxon>
        <taxon>Ecdysozoa</taxon>
        <taxon>Arthropoda</taxon>
        <taxon>Hexapoda</taxon>
        <taxon>Insecta</taxon>
        <taxon>Pterygota</taxon>
        <taxon>Neoptera</taxon>
        <taxon>Paraneoptera</taxon>
        <taxon>Hemiptera</taxon>
        <taxon>Heteroptera</taxon>
        <taxon>Panheteroptera</taxon>
        <taxon>Pentatomomorpha</taxon>
        <taxon>Coreoidea</taxon>
        <taxon>Alydidae</taxon>
        <taxon>Riptortus</taxon>
    </lineage>
</organism>
<feature type="chain" id="PRO_5004381278" evidence="1">
    <location>
        <begin position="22"/>
        <end position="176"/>
    </location>
</feature>
<evidence type="ECO:0000313" key="2">
    <source>
        <dbReference type="EMBL" id="BAN21604.1"/>
    </source>
</evidence>
<keyword evidence="1" id="KW-0732">Signal</keyword>
<sequence length="176" mass="19876">MWVTGSSLLFVVFTCWIGVESSPYKGHWRKREIECEESKIVVKPTRNITRIKIVTHNGNTLFTVDNRNTDMEDLNGLFAILSLIFNPDPGHHLQGNSSNFYIVKDPIENGLQVKLVHRSNDTVFRKVIKGSNEGLKKTDVKCAHLTGMKLSIEPGLDVNHRDGYNMTLLLWAAILG</sequence>
<dbReference type="AlphaFoldDB" id="R4WEI1"/>
<protein>
    <submittedName>
        <fullName evidence="2">Uncharacterized protein</fullName>
    </submittedName>
</protein>
<name>R4WEI1_RIPPE</name>
<feature type="signal peptide" evidence="1">
    <location>
        <begin position="1"/>
        <end position="21"/>
    </location>
</feature>
<proteinExistence type="evidence at transcript level"/>
<reference evidence="2" key="1">
    <citation type="journal article" date="2013" name="PLoS ONE">
        <title>Gene expression in gut symbiotic organ of stinkbug affected by extracellular bacterial symbiont.</title>
        <authorList>
            <person name="Futahashi R."/>
            <person name="Tanaka K."/>
            <person name="Tanahashi M."/>
            <person name="Nikoh N."/>
            <person name="Kikuchi Y."/>
            <person name="Lee B.L."/>
            <person name="Fukatsu T."/>
        </authorList>
    </citation>
    <scope>NUCLEOTIDE SEQUENCE</scope>
    <source>
        <tissue evidence="2">Midgut</tissue>
    </source>
</reference>
<dbReference type="EMBL" id="AK418439">
    <property type="protein sequence ID" value="BAN21604.1"/>
    <property type="molecule type" value="mRNA"/>
</dbReference>